<accession>V8APN4</accession>
<sequence length="58" mass="7041">MEYKIITLQRQGYFLLLDFSRGFPLYFSTYPKFSTVLHTLFTKMWKTVNKCVEKKKPQ</sequence>
<reference evidence="1 2" key="1">
    <citation type="submission" date="2013-07" db="EMBL/GenBank/DDBJ databases">
        <title>Isolation of Lactococcus garvieae strain TRF1 from the fecal material of a timber rattlesnake.</title>
        <authorList>
            <person name="McLaughlin R.W."/>
            <person name="Cochran P.A."/>
            <person name="Dowd S.E."/>
        </authorList>
    </citation>
    <scope>NUCLEOTIDE SEQUENCE [LARGE SCALE GENOMIC DNA]</scope>
    <source>
        <strain evidence="1 2">TRF1</strain>
    </source>
</reference>
<protein>
    <submittedName>
        <fullName evidence="1">Uncharacterized protein</fullName>
    </submittedName>
</protein>
<evidence type="ECO:0000313" key="1">
    <source>
        <dbReference type="EMBL" id="ETD04482.1"/>
    </source>
</evidence>
<gene>
    <name evidence="1" type="ORF">N568_0107615</name>
</gene>
<proteinExistence type="predicted"/>
<dbReference type="AlphaFoldDB" id="V8APN4"/>
<name>V8APN4_9LACT</name>
<evidence type="ECO:0000313" key="2">
    <source>
        <dbReference type="Proteomes" id="UP000018692"/>
    </source>
</evidence>
<comment type="caution">
    <text evidence="1">The sequence shown here is derived from an EMBL/GenBank/DDBJ whole genome shotgun (WGS) entry which is preliminary data.</text>
</comment>
<dbReference type="Proteomes" id="UP000018692">
    <property type="component" value="Unassembled WGS sequence"/>
</dbReference>
<dbReference type="EMBL" id="AVFE01000026">
    <property type="protein sequence ID" value="ETD04482.1"/>
    <property type="molecule type" value="Genomic_DNA"/>
</dbReference>
<organism evidence="1 2">
    <name type="scientific">Lactococcus garvieae TRF1</name>
    <dbReference type="NCBI Taxonomy" id="1380772"/>
    <lineage>
        <taxon>Bacteria</taxon>
        <taxon>Bacillati</taxon>
        <taxon>Bacillota</taxon>
        <taxon>Bacilli</taxon>
        <taxon>Lactobacillales</taxon>
        <taxon>Streptococcaceae</taxon>
        <taxon>Lactococcus</taxon>
    </lineage>
</organism>